<dbReference type="Gene3D" id="3.30.420.10">
    <property type="entry name" value="Ribonuclease H-like superfamily/Ribonuclease H"/>
    <property type="match status" value="1"/>
</dbReference>
<evidence type="ECO:0000313" key="8">
    <source>
        <dbReference type="EMBL" id="KAK4542235.1"/>
    </source>
</evidence>
<evidence type="ECO:0000256" key="6">
    <source>
        <dbReference type="SAM" id="MobiDB-lite"/>
    </source>
</evidence>
<evidence type="ECO:0000256" key="2">
    <source>
        <dbReference type="ARBA" id="ARBA00022722"/>
    </source>
</evidence>
<dbReference type="AlphaFoldDB" id="A0AAV9JAQ9"/>
<dbReference type="InterPro" id="IPR012337">
    <property type="entry name" value="RNaseH-like_sf"/>
</dbReference>
<evidence type="ECO:0000256" key="1">
    <source>
        <dbReference type="ARBA" id="ARBA00022552"/>
    </source>
</evidence>
<dbReference type="GO" id="GO:0005634">
    <property type="term" value="C:nucleus"/>
    <property type="evidence" value="ECO:0007669"/>
    <property type="project" value="TreeGrafter"/>
</dbReference>
<evidence type="ECO:0000256" key="3">
    <source>
        <dbReference type="ARBA" id="ARBA00022801"/>
    </source>
</evidence>
<evidence type="ECO:0000313" key="9">
    <source>
        <dbReference type="Proteomes" id="UP001324427"/>
    </source>
</evidence>
<dbReference type="EMBL" id="JAVFHQ010000043">
    <property type="protein sequence ID" value="KAK4542235.1"/>
    <property type="molecule type" value="Genomic_DNA"/>
</dbReference>
<evidence type="ECO:0000256" key="4">
    <source>
        <dbReference type="ARBA" id="ARBA00022839"/>
    </source>
</evidence>
<dbReference type="GO" id="GO:0004527">
    <property type="term" value="F:exonuclease activity"/>
    <property type="evidence" value="ECO:0007669"/>
    <property type="project" value="UniProtKB-KW"/>
</dbReference>
<dbReference type="GO" id="GO:0003676">
    <property type="term" value="F:nucleic acid binding"/>
    <property type="evidence" value="ECO:0007669"/>
    <property type="project" value="InterPro"/>
</dbReference>
<dbReference type="SMART" id="SM00479">
    <property type="entry name" value="EXOIII"/>
    <property type="match status" value="1"/>
</dbReference>
<dbReference type="PANTHER" id="PTHR12801:SF45">
    <property type="entry name" value="RNA EXONUCLEASE 4"/>
    <property type="match status" value="1"/>
</dbReference>
<dbReference type="Proteomes" id="UP001324427">
    <property type="component" value="Unassembled WGS sequence"/>
</dbReference>
<keyword evidence="3" id="KW-0378">Hydrolase</keyword>
<keyword evidence="9" id="KW-1185">Reference proteome</keyword>
<comment type="caution">
    <text evidence="8">The sequence shown here is derived from an EMBL/GenBank/DDBJ whole genome shotgun (WGS) entry which is preliminary data.</text>
</comment>
<feature type="region of interest" description="Disordered" evidence="6">
    <location>
        <begin position="455"/>
        <end position="484"/>
    </location>
</feature>
<dbReference type="InterPro" id="IPR047021">
    <property type="entry name" value="REXO1/3/4-like"/>
</dbReference>
<keyword evidence="4" id="KW-0269">Exonuclease</keyword>
<comment type="function">
    <text evidence="5">Exoribonuclease involved in ribosome biosynthesis. Involved in the processing of ITS1, the internal transcribed spacer localized between the 18S and 5.8S rRNAs.</text>
</comment>
<dbReference type="PANTHER" id="PTHR12801">
    <property type="entry name" value="RNA EXONUCLEASE REXO1 / RECO3 FAMILY MEMBER-RELATED"/>
    <property type="match status" value="1"/>
</dbReference>
<dbReference type="InterPro" id="IPR013520">
    <property type="entry name" value="Ribonucl_H"/>
</dbReference>
<sequence length="484" mass="52715">MPNLQTRSCGVKTIPHEAAKWDANGRPYLDNLNDGVLQTRAKQTVPRMDLITPVIALDCEFQEVYIAALGKCRHRVGRVSIINYDGKLNYDVFAWYPEEAGKTKKLPPAKYRFGVYWADIRLRNGACHIAEVEYNVEAILRQAQIVVGHAIANDIRVFGEGVWNGVRTRDTQMFSGYRVHGKAPQRLPKLSVLAEQVLGWSIQGVEHASDEDAWATMQLYRVNENIIEREQGGGEEDWREKWGYKAGDDELEYNDYDEYDGEVEDDPDAEETGVDGDAVKGLMLEELRAKLPPTASAVFWQGAATMVKTRGAEKTSANTPLSAEPTRSRRVDIITAARASEADMTPDKLVLATALLCITKIDGDAMVKAGSARPQHTVPSSPPPQPAAASTTDSAQAAAQKKEGIIFSPSLSTESAASESPANAVGATSTLATTTRTSVAATSAAALWSRLKAEKGVAREVSAPSDSGEEAKTRSGKLVLKRRQ</sequence>
<gene>
    <name evidence="8" type="ORF">LTR36_006888</name>
</gene>
<proteinExistence type="predicted"/>
<dbReference type="InterPro" id="IPR036397">
    <property type="entry name" value="RNaseH_sf"/>
</dbReference>
<evidence type="ECO:0000256" key="5">
    <source>
        <dbReference type="ARBA" id="ARBA00025599"/>
    </source>
</evidence>
<name>A0AAV9JAQ9_9PEZI</name>
<organism evidence="8 9">
    <name type="scientific">Oleoguttula mirabilis</name>
    <dbReference type="NCBI Taxonomy" id="1507867"/>
    <lineage>
        <taxon>Eukaryota</taxon>
        <taxon>Fungi</taxon>
        <taxon>Dikarya</taxon>
        <taxon>Ascomycota</taxon>
        <taxon>Pezizomycotina</taxon>
        <taxon>Dothideomycetes</taxon>
        <taxon>Dothideomycetidae</taxon>
        <taxon>Mycosphaerellales</taxon>
        <taxon>Teratosphaeriaceae</taxon>
        <taxon>Oleoguttula</taxon>
    </lineage>
</organism>
<keyword evidence="1" id="KW-0698">rRNA processing</keyword>
<protein>
    <recommendedName>
        <fullName evidence="7">Exonuclease domain-containing protein</fullName>
    </recommendedName>
</protein>
<feature type="region of interest" description="Disordered" evidence="6">
    <location>
        <begin position="369"/>
        <end position="401"/>
    </location>
</feature>
<evidence type="ECO:0000259" key="7">
    <source>
        <dbReference type="SMART" id="SM00479"/>
    </source>
</evidence>
<dbReference type="SUPFAM" id="SSF53098">
    <property type="entry name" value="Ribonuclease H-like"/>
    <property type="match status" value="1"/>
</dbReference>
<reference evidence="8 9" key="1">
    <citation type="submission" date="2021-11" db="EMBL/GenBank/DDBJ databases">
        <title>Black yeast isolated from Biological Soil Crust.</title>
        <authorList>
            <person name="Kurbessoian T."/>
        </authorList>
    </citation>
    <scope>NUCLEOTIDE SEQUENCE [LARGE SCALE GENOMIC DNA]</scope>
    <source>
        <strain evidence="8 9">CCFEE 5522</strain>
    </source>
</reference>
<feature type="compositionally biased region" description="Low complexity" evidence="6">
    <location>
        <begin position="387"/>
        <end position="399"/>
    </location>
</feature>
<keyword evidence="2" id="KW-0540">Nuclease</keyword>
<accession>A0AAV9JAQ9</accession>
<feature type="domain" description="Exonuclease" evidence="7">
    <location>
        <begin position="53"/>
        <end position="229"/>
    </location>
</feature>
<dbReference type="GO" id="GO:0006364">
    <property type="term" value="P:rRNA processing"/>
    <property type="evidence" value="ECO:0007669"/>
    <property type="project" value="UniProtKB-KW"/>
</dbReference>